<accession>A0ABU1NLY2</accession>
<evidence type="ECO:0000313" key="2">
    <source>
        <dbReference type="Proteomes" id="UP001184230"/>
    </source>
</evidence>
<comment type="caution">
    <text evidence="1">The sequence shown here is derived from an EMBL/GenBank/DDBJ whole genome shotgun (WGS) entry which is preliminary data.</text>
</comment>
<dbReference type="Proteomes" id="UP001184230">
    <property type="component" value="Unassembled WGS sequence"/>
</dbReference>
<dbReference type="RefSeq" id="WP_309907175.1">
    <property type="nucleotide sequence ID" value="NZ_JAVDRF010000017.1"/>
</dbReference>
<evidence type="ECO:0000313" key="1">
    <source>
        <dbReference type="EMBL" id="MDR6539465.1"/>
    </source>
</evidence>
<organism evidence="1 2">
    <name type="scientific">Variovorax soli</name>
    <dbReference type="NCBI Taxonomy" id="376815"/>
    <lineage>
        <taxon>Bacteria</taxon>
        <taxon>Pseudomonadati</taxon>
        <taxon>Pseudomonadota</taxon>
        <taxon>Betaproteobacteria</taxon>
        <taxon>Burkholderiales</taxon>
        <taxon>Comamonadaceae</taxon>
        <taxon>Variovorax</taxon>
    </lineage>
</organism>
<reference evidence="1 2" key="1">
    <citation type="submission" date="2023-07" db="EMBL/GenBank/DDBJ databases">
        <title>Sorghum-associated microbial communities from plants grown in Nebraska, USA.</title>
        <authorList>
            <person name="Schachtman D."/>
        </authorList>
    </citation>
    <scope>NUCLEOTIDE SEQUENCE [LARGE SCALE GENOMIC DNA]</scope>
    <source>
        <strain evidence="1 2">DS1781</strain>
    </source>
</reference>
<gene>
    <name evidence="1" type="ORF">J2739_005261</name>
</gene>
<dbReference type="EMBL" id="JAVDRF010000017">
    <property type="protein sequence ID" value="MDR6539465.1"/>
    <property type="molecule type" value="Genomic_DNA"/>
</dbReference>
<proteinExistence type="predicted"/>
<protein>
    <submittedName>
        <fullName evidence="1">Uncharacterized protein</fullName>
    </submittedName>
</protein>
<sequence>MKHTFPLTWRQPAAALAAAVLAAGPILAHGQLAFPPRKAQSAPLTLLLSGPAGEHSSLVYAADSGWRMQPGWNVKADAADGSRLTPAALATAPQPPAEAPALVRPLTVFLDGPTGFTFVYVADEGWKFVGQIANPGR</sequence>
<keyword evidence="2" id="KW-1185">Reference proteome</keyword>
<name>A0ABU1NLY2_9BURK</name>